<reference evidence="1" key="1">
    <citation type="submission" date="2020-10" db="EMBL/GenBank/DDBJ databases">
        <authorList>
            <person name="Gilroy R."/>
        </authorList>
    </citation>
    <scope>NUCLEOTIDE SEQUENCE</scope>
    <source>
        <strain evidence="1">ChiGjej1B1-1684</strain>
    </source>
</reference>
<comment type="caution">
    <text evidence="1">The sequence shown here is derived from an EMBL/GenBank/DDBJ whole genome shotgun (WGS) entry which is preliminary data.</text>
</comment>
<proteinExistence type="predicted"/>
<dbReference type="AlphaFoldDB" id="A0A9D1LZ29"/>
<protein>
    <submittedName>
        <fullName evidence="1">DUF1292 domain-containing protein</fullName>
    </submittedName>
</protein>
<sequence>MADNSKDIITLIDPSGNPVEYKWLGMIKLRGQKYVYLMENHENCHELTILKYEYDDDHEAEAYLPLTKKELIDELMEIFKEEYKDEFIF</sequence>
<gene>
    <name evidence="1" type="ORF">IAD22_06100</name>
</gene>
<reference evidence="1" key="2">
    <citation type="journal article" date="2021" name="PeerJ">
        <title>Extensive microbial diversity within the chicken gut microbiome revealed by metagenomics and culture.</title>
        <authorList>
            <person name="Gilroy R."/>
            <person name="Ravi A."/>
            <person name="Getino M."/>
            <person name="Pursley I."/>
            <person name="Horton D.L."/>
            <person name="Alikhan N.F."/>
            <person name="Baker D."/>
            <person name="Gharbi K."/>
            <person name="Hall N."/>
            <person name="Watson M."/>
            <person name="Adriaenssens E.M."/>
            <person name="Foster-Nyarko E."/>
            <person name="Jarju S."/>
            <person name="Secka A."/>
            <person name="Antonio M."/>
            <person name="Oren A."/>
            <person name="Chaudhuri R.R."/>
            <person name="La Ragione R."/>
            <person name="Hildebrand F."/>
            <person name="Pallen M.J."/>
        </authorList>
    </citation>
    <scope>NUCLEOTIDE SEQUENCE</scope>
    <source>
        <strain evidence="1">ChiGjej1B1-1684</strain>
    </source>
</reference>
<accession>A0A9D1LZ29</accession>
<evidence type="ECO:0000313" key="2">
    <source>
        <dbReference type="Proteomes" id="UP000824118"/>
    </source>
</evidence>
<name>A0A9D1LZ29_9FIRM</name>
<dbReference type="Proteomes" id="UP000824118">
    <property type="component" value="Unassembled WGS sequence"/>
</dbReference>
<organism evidence="1 2">
    <name type="scientific">Candidatus Limousia pullorum</name>
    <dbReference type="NCBI Taxonomy" id="2840860"/>
    <lineage>
        <taxon>Bacteria</taxon>
        <taxon>Bacillati</taxon>
        <taxon>Bacillota</taxon>
        <taxon>Clostridia</taxon>
        <taxon>Eubacteriales</taxon>
        <taxon>Oscillospiraceae</taxon>
        <taxon>Oscillospiraceae incertae sedis</taxon>
        <taxon>Candidatus Limousia</taxon>
    </lineage>
</organism>
<evidence type="ECO:0000313" key="1">
    <source>
        <dbReference type="EMBL" id="HIU50567.1"/>
    </source>
</evidence>
<dbReference type="EMBL" id="DVNG01000089">
    <property type="protein sequence ID" value="HIU50567.1"/>
    <property type="molecule type" value="Genomic_DNA"/>
</dbReference>